<evidence type="ECO:0000313" key="13">
    <source>
        <dbReference type="Proteomes" id="UP001642483"/>
    </source>
</evidence>
<dbReference type="EMBL" id="CAWYQH010000141">
    <property type="protein sequence ID" value="CAK8693994.1"/>
    <property type="molecule type" value="Genomic_DNA"/>
</dbReference>
<feature type="transmembrane region" description="Helical" evidence="10">
    <location>
        <begin position="289"/>
        <end position="308"/>
    </location>
</feature>
<dbReference type="CDD" id="cd00637">
    <property type="entry name" value="7tm_classA_rhodopsin-like"/>
    <property type="match status" value="1"/>
</dbReference>
<evidence type="ECO:0000256" key="5">
    <source>
        <dbReference type="ARBA" id="ARBA00023040"/>
    </source>
</evidence>
<dbReference type="PANTHER" id="PTHR24228">
    <property type="entry name" value="B2 BRADYKININ RECEPTOR/ANGIOTENSIN II RECEPTOR"/>
    <property type="match status" value="1"/>
</dbReference>
<dbReference type="PRINTS" id="PR00237">
    <property type="entry name" value="GPCRRHODOPSN"/>
</dbReference>
<comment type="subcellular location">
    <subcellularLocation>
        <location evidence="1">Cell membrane</location>
        <topology evidence="1">Multi-pass membrane protein</topology>
    </subcellularLocation>
</comment>
<feature type="transmembrane region" description="Helical" evidence="10">
    <location>
        <begin position="197"/>
        <end position="218"/>
    </location>
</feature>
<organism evidence="12 13">
    <name type="scientific">Clavelina lepadiformis</name>
    <name type="common">Light-bulb sea squirt</name>
    <name type="synonym">Ascidia lepadiformis</name>
    <dbReference type="NCBI Taxonomy" id="159417"/>
    <lineage>
        <taxon>Eukaryota</taxon>
        <taxon>Metazoa</taxon>
        <taxon>Chordata</taxon>
        <taxon>Tunicata</taxon>
        <taxon>Ascidiacea</taxon>
        <taxon>Aplousobranchia</taxon>
        <taxon>Clavelinidae</taxon>
        <taxon>Clavelina</taxon>
    </lineage>
</organism>
<accession>A0ABP0GT31</accession>
<dbReference type="InterPro" id="IPR000276">
    <property type="entry name" value="GPCR_Rhodpsn"/>
</dbReference>
<feature type="transmembrane region" description="Helical" evidence="10">
    <location>
        <begin position="109"/>
        <end position="130"/>
    </location>
</feature>
<evidence type="ECO:0000256" key="6">
    <source>
        <dbReference type="ARBA" id="ARBA00023136"/>
    </source>
</evidence>
<name>A0ABP0GT31_CLALP</name>
<dbReference type="Pfam" id="PF00001">
    <property type="entry name" value="7tm_1"/>
    <property type="match status" value="1"/>
</dbReference>
<keyword evidence="3 10" id="KW-0812">Transmembrane</keyword>
<protein>
    <recommendedName>
        <fullName evidence="11">G-protein coupled receptors family 1 profile domain-containing protein</fullName>
    </recommendedName>
</protein>
<dbReference type="InterPro" id="IPR017452">
    <property type="entry name" value="GPCR_Rhodpsn_7TM"/>
</dbReference>
<dbReference type="PANTHER" id="PTHR24228:SF75">
    <property type="entry name" value="G-PROTEIN COUPLED RECEPTORS FAMILY 1 PROFILE DOMAIN-CONTAINING PROTEIN"/>
    <property type="match status" value="1"/>
</dbReference>
<keyword evidence="7" id="KW-0675">Receptor</keyword>
<keyword evidence="8" id="KW-0807">Transducer</keyword>
<evidence type="ECO:0000256" key="7">
    <source>
        <dbReference type="ARBA" id="ARBA00023170"/>
    </source>
</evidence>
<feature type="compositionally biased region" description="Polar residues" evidence="9">
    <location>
        <begin position="353"/>
        <end position="364"/>
    </location>
</feature>
<evidence type="ECO:0000259" key="11">
    <source>
        <dbReference type="PROSITE" id="PS50262"/>
    </source>
</evidence>
<proteinExistence type="predicted"/>
<keyword evidence="4 10" id="KW-1133">Transmembrane helix</keyword>
<feature type="transmembrane region" description="Helical" evidence="10">
    <location>
        <begin position="73"/>
        <end position="97"/>
    </location>
</feature>
<dbReference type="SMART" id="SM01381">
    <property type="entry name" value="7TM_GPCR_Srsx"/>
    <property type="match status" value="1"/>
</dbReference>
<feature type="transmembrane region" description="Helical" evidence="10">
    <location>
        <begin position="151"/>
        <end position="177"/>
    </location>
</feature>
<evidence type="ECO:0000313" key="12">
    <source>
        <dbReference type="EMBL" id="CAK8693994.1"/>
    </source>
</evidence>
<feature type="region of interest" description="Disordered" evidence="9">
    <location>
        <begin position="345"/>
        <end position="375"/>
    </location>
</feature>
<dbReference type="SUPFAM" id="SSF81321">
    <property type="entry name" value="Family A G protein-coupled receptor-like"/>
    <property type="match status" value="1"/>
</dbReference>
<feature type="transmembrane region" description="Helical" evidence="10">
    <location>
        <begin position="38"/>
        <end position="61"/>
    </location>
</feature>
<evidence type="ECO:0000256" key="1">
    <source>
        <dbReference type="ARBA" id="ARBA00004651"/>
    </source>
</evidence>
<keyword evidence="5" id="KW-0297">G-protein coupled receptor</keyword>
<sequence length="375" mass="42483">METTSASYENSTELLPRCDQQSDNPWCGQLGILQVFEVIYLLLLCIGGSLGNLLVIVSIIFEKKVTEQGNIFIINLAVADCYITAVFVPSIIANVIKSENALPMVACRVFAYSIVITCCVSMTSLALIAFSRYWAVVRDSSYNRVFTQRRYLAMAFAAWFWSNLLALPTVTGWSGLIYDASMMNCAYDYLASKTYNIFLLGLGIFLPMSIIIFNYYAVFSHVRAGNNWSRSLNSARFQMSRQEKKRLKREIRLLKTLAATVVAFVLCWAPFGLGILIAPTRIPDHVKKFLAWLAFSNSGVNFIIYGLMNRTYRRRYRNLLRFIFCSCKYDKTMQPNKIIAVMKDEQPDDKTEPTSSGQVVSLQQLPGEVDLIENT</sequence>
<reference evidence="12 13" key="1">
    <citation type="submission" date="2024-02" db="EMBL/GenBank/DDBJ databases">
        <authorList>
            <person name="Daric V."/>
            <person name="Darras S."/>
        </authorList>
    </citation>
    <scope>NUCLEOTIDE SEQUENCE [LARGE SCALE GENOMIC DNA]</scope>
</reference>
<evidence type="ECO:0000256" key="8">
    <source>
        <dbReference type="ARBA" id="ARBA00023224"/>
    </source>
</evidence>
<keyword evidence="6 10" id="KW-0472">Membrane</keyword>
<evidence type="ECO:0000256" key="10">
    <source>
        <dbReference type="SAM" id="Phobius"/>
    </source>
</evidence>
<comment type="caution">
    <text evidence="12">The sequence shown here is derived from an EMBL/GenBank/DDBJ whole genome shotgun (WGS) entry which is preliminary data.</text>
</comment>
<dbReference type="Proteomes" id="UP001642483">
    <property type="component" value="Unassembled WGS sequence"/>
</dbReference>
<keyword evidence="13" id="KW-1185">Reference proteome</keyword>
<gene>
    <name evidence="12" type="ORF">CVLEPA_LOCUS27271</name>
</gene>
<feature type="domain" description="G-protein coupled receptors family 1 profile" evidence="11">
    <location>
        <begin position="51"/>
        <end position="305"/>
    </location>
</feature>
<evidence type="ECO:0000256" key="9">
    <source>
        <dbReference type="SAM" id="MobiDB-lite"/>
    </source>
</evidence>
<evidence type="ECO:0000256" key="4">
    <source>
        <dbReference type="ARBA" id="ARBA00022989"/>
    </source>
</evidence>
<evidence type="ECO:0000256" key="3">
    <source>
        <dbReference type="ARBA" id="ARBA00022692"/>
    </source>
</evidence>
<dbReference type="Gene3D" id="1.20.1070.10">
    <property type="entry name" value="Rhodopsin 7-helix transmembrane proteins"/>
    <property type="match status" value="1"/>
</dbReference>
<evidence type="ECO:0000256" key="2">
    <source>
        <dbReference type="ARBA" id="ARBA00022475"/>
    </source>
</evidence>
<feature type="transmembrane region" description="Helical" evidence="10">
    <location>
        <begin position="253"/>
        <end position="277"/>
    </location>
</feature>
<dbReference type="PROSITE" id="PS50262">
    <property type="entry name" value="G_PROTEIN_RECEP_F1_2"/>
    <property type="match status" value="1"/>
</dbReference>
<keyword evidence="2" id="KW-1003">Cell membrane</keyword>